<proteinExistence type="predicted"/>
<evidence type="ECO:0000256" key="5">
    <source>
        <dbReference type="ARBA" id="ARBA00023136"/>
    </source>
</evidence>
<comment type="caution">
    <text evidence="7">The sequence shown here is derived from an EMBL/GenBank/DDBJ whole genome shotgun (WGS) entry which is preliminary data.</text>
</comment>
<sequence length="208" mass="23759">MNLVRMWGFCSEGRHRLVVYEHVENLSLDKHLFSTSCLGWKERFNVAVGTARGLAYLHHECLEWVIHCDVKPENILLDNGVHGSRVAMNLPITAKVDVYSYGVVVLEMVRGIRLSKWVGEDGEEQEAELTRFVRAVKRKIQYGEDNWVEDTVDPRLKGKFSRQQATMLVEIGISCVEEDRSKRPTMATVVQVLLECEGEAQVQTLDLE</sequence>
<evidence type="ECO:0000256" key="1">
    <source>
        <dbReference type="ARBA" id="ARBA00004167"/>
    </source>
</evidence>
<dbReference type="Proteomes" id="UP000288805">
    <property type="component" value="Unassembled WGS sequence"/>
</dbReference>
<keyword evidence="7" id="KW-0808">Transferase</keyword>
<keyword evidence="7" id="KW-0675">Receptor</keyword>
<keyword evidence="7" id="KW-0418">Kinase</keyword>
<evidence type="ECO:0000256" key="3">
    <source>
        <dbReference type="ARBA" id="ARBA00022729"/>
    </source>
</evidence>
<accession>A0A438E9Y3</accession>
<dbReference type="InterPro" id="IPR011009">
    <property type="entry name" value="Kinase-like_dom_sf"/>
</dbReference>
<dbReference type="InterPro" id="IPR008271">
    <property type="entry name" value="Ser/Thr_kinase_AS"/>
</dbReference>
<evidence type="ECO:0000313" key="7">
    <source>
        <dbReference type="EMBL" id="RVW44488.1"/>
    </source>
</evidence>
<name>A0A438E9Y3_VITVI</name>
<dbReference type="PANTHER" id="PTHR47974">
    <property type="entry name" value="OS07G0415500 PROTEIN"/>
    <property type="match status" value="1"/>
</dbReference>
<keyword evidence="5" id="KW-0472">Membrane</keyword>
<protein>
    <submittedName>
        <fullName evidence="7">Putative receptor protein kinase ZmPK1</fullName>
    </submittedName>
</protein>
<dbReference type="Pfam" id="PF00069">
    <property type="entry name" value="Pkinase"/>
    <property type="match status" value="1"/>
</dbReference>
<evidence type="ECO:0000256" key="2">
    <source>
        <dbReference type="ARBA" id="ARBA00022692"/>
    </source>
</evidence>
<dbReference type="PROSITE" id="PS00108">
    <property type="entry name" value="PROTEIN_KINASE_ST"/>
    <property type="match status" value="1"/>
</dbReference>
<dbReference type="InterPro" id="IPR000719">
    <property type="entry name" value="Prot_kinase_dom"/>
</dbReference>
<evidence type="ECO:0000313" key="8">
    <source>
        <dbReference type="Proteomes" id="UP000288805"/>
    </source>
</evidence>
<dbReference type="GO" id="GO:0016020">
    <property type="term" value="C:membrane"/>
    <property type="evidence" value="ECO:0007669"/>
    <property type="project" value="UniProtKB-SubCell"/>
</dbReference>
<dbReference type="AlphaFoldDB" id="A0A438E9Y3"/>
<reference evidence="7 8" key="1">
    <citation type="journal article" date="2018" name="PLoS Genet.">
        <title>Population sequencing reveals clonal diversity and ancestral inbreeding in the grapevine cultivar Chardonnay.</title>
        <authorList>
            <person name="Roach M.J."/>
            <person name="Johnson D.L."/>
            <person name="Bohlmann J."/>
            <person name="van Vuuren H.J."/>
            <person name="Jones S.J."/>
            <person name="Pretorius I.S."/>
            <person name="Schmidt S.A."/>
            <person name="Borneman A.R."/>
        </authorList>
    </citation>
    <scope>NUCLEOTIDE SEQUENCE [LARGE SCALE GENOMIC DNA]</scope>
    <source>
        <strain evidence="8">cv. Chardonnay</strain>
        <tissue evidence="7">Leaf</tissue>
    </source>
</reference>
<dbReference type="GO" id="GO:0004672">
    <property type="term" value="F:protein kinase activity"/>
    <property type="evidence" value="ECO:0007669"/>
    <property type="project" value="InterPro"/>
</dbReference>
<comment type="subcellular location">
    <subcellularLocation>
        <location evidence="1">Membrane</location>
        <topology evidence="1">Single-pass membrane protein</topology>
    </subcellularLocation>
</comment>
<keyword evidence="3" id="KW-0732">Signal</keyword>
<dbReference type="GO" id="GO:0005524">
    <property type="term" value="F:ATP binding"/>
    <property type="evidence" value="ECO:0007669"/>
    <property type="project" value="InterPro"/>
</dbReference>
<evidence type="ECO:0000256" key="4">
    <source>
        <dbReference type="ARBA" id="ARBA00022989"/>
    </source>
</evidence>
<dbReference type="SUPFAM" id="SSF56112">
    <property type="entry name" value="Protein kinase-like (PK-like)"/>
    <property type="match status" value="1"/>
</dbReference>
<keyword evidence="2" id="KW-0812">Transmembrane</keyword>
<feature type="domain" description="Protein kinase" evidence="6">
    <location>
        <begin position="1"/>
        <end position="208"/>
    </location>
</feature>
<evidence type="ECO:0000259" key="6">
    <source>
        <dbReference type="PROSITE" id="PS50011"/>
    </source>
</evidence>
<dbReference type="SMART" id="SM00220">
    <property type="entry name" value="S_TKc"/>
    <property type="match status" value="1"/>
</dbReference>
<dbReference type="Gene3D" id="1.10.510.10">
    <property type="entry name" value="Transferase(Phosphotransferase) domain 1"/>
    <property type="match status" value="2"/>
</dbReference>
<dbReference type="EMBL" id="QGNW01001351">
    <property type="protein sequence ID" value="RVW44488.1"/>
    <property type="molecule type" value="Genomic_DNA"/>
</dbReference>
<keyword evidence="4" id="KW-1133">Transmembrane helix</keyword>
<organism evidence="7 8">
    <name type="scientific">Vitis vinifera</name>
    <name type="common">Grape</name>
    <dbReference type="NCBI Taxonomy" id="29760"/>
    <lineage>
        <taxon>Eukaryota</taxon>
        <taxon>Viridiplantae</taxon>
        <taxon>Streptophyta</taxon>
        <taxon>Embryophyta</taxon>
        <taxon>Tracheophyta</taxon>
        <taxon>Spermatophyta</taxon>
        <taxon>Magnoliopsida</taxon>
        <taxon>eudicotyledons</taxon>
        <taxon>Gunneridae</taxon>
        <taxon>Pentapetalae</taxon>
        <taxon>rosids</taxon>
        <taxon>Vitales</taxon>
        <taxon>Vitaceae</taxon>
        <taxon>Viteae</taxon>
        <taxon>Vitis</taxon>
    </lineage>
</organism>
<gene>
    <name evidence="7" type="primary">PK1_29</name>
    <name evidence="7" type="ORF">CK203_094476</name>
</gene>
<dbReference type="PROSITE" id="PS50011">
    <property type="entry name" value="PROTEIN_KINASE_DOM"/>
    <property type="match status" value="1"/>
</dbReference>
<dbReference type="PANTHER" id="PTHR47974:SF4">
    <property type="entry name" value="RECEPTOR-LIKE SERINE_THREONINE-PROTEIN KINASE"/>
    <property type="match status" value="1"/>
</dbReference>